<sequence>MNIPFKTALPENSKIEPRALGAYFYDAWSVQAAMADLDPLAQFIRVAKKTPSWIDLMMVLRNRLVHLLGLKNLGVLSDIDPLKPSADYKVGERVGIFTLLENSENEVLLGDEDNHLSVVVSIHKSRNANDTETMVTVSTVVHIKNWMGRLYMLPVAPVHRVIAKRMTGAMGNAL</sequence>
<dbReference type="EMBL" id="CP002583">
    <property type="protein sequence ID" value="ADZ90684.1"/>
    <property type="molecule type" value="Genomic_DNA"/>
</dbReference>
<evidence type="ECO:0008006" key="3">
    <source>
        <dbReference type="Google" id="ProtNLM"/>
    </source>
</evidence>
<dbReference type="KEGG" id="mme:Marme_1415"/>
<evidence type="ECO:0000313" key="1">
    <source>
        <dbReference type="EMBL" id="ADZ90684.1"/>
    </source>
</evidence>
<protein>
    <recommendedName>
        <fullName evidence="3">DUF2867 domain-containing protein</fullName>
    </recommendedName>
</protein>
<dbReference type="InterPro" id="IPR021295">
    <property type="entry name" value="DUF2867"/>
</dbReference>
<dbReference type="HOGENOM" id="CLU_116730_2_0_6"/>
<dbReference type="RefSeq" id="WP_013660589.1">
    <property type="nucleotide sequence ID" value="NC_015276.1"/>
</dbReference>
<dbReference type="Pfam" id="PF11066">
    <property type="entry name" value="DUF2867"/>
    <property type="match status" value="1"/>
</dbReference>
<dbReference type="AlphaFoldDB" id="F2JX78"/>
<reference evidence="1 2" key="1">
    <citation type="journal article" date="2012" name="Stand. Genomic Sci.">
        <title>Complete genome sequence of the melanogenic marine bacterium Marinomonas mediterranea type strain (MMB-1(T)).</title>
        <authorList>
            <person name="Lucas-Elio P."/>
            <person name="Goodwin L."/>
            <person name="Woyke T."/>
            <person name="Pitluck S."/>
            <person name="Nolan M."/>
            <person name="Kyrpides N.C."/>
            <person name="Detter J.C."/>
            <person name="Copeland A."/>
            <person name="Teshima H."/>
            <person name="Bruce D."/>
            <person name="Detter C."/>
            <person name="Tapia R."/>
            <person name="Han S."/>
            <person name="Land M.L."/>
            <person name="Ivanova N."/>
            <person name="Mikhailova N."/>
            <person name="Johnston A.W."/>
            <person name="Sanchez-Amat A."/>
        </authorList>
    </citation>
    <scope>NUCLEOTIDE SEQUENCE [LARGE SCALE GENOMIC DNA]</scope>
    <source>
        <strain evidence="2">ATCC 700492 / JCM 21426 / NBRC 103028 / MMB-1</strain>
    </source>
</reference>
<organism evidence="1 2">
    <name type="scientific">Marinomonas mediterranea (strain ATCC 700492 / JCM 21426 / NBRC 103028 / MMB-1)</name>
    <dbReference type="NCBI Taxonomy" id="717774"/>
    <lineage>
        <taxon>Bacteria</taxon>
        <taxon>Pseudomonadati</taxon>
        <taxon>Pseudomonadota</taxon>
        <taxon>Gammaproteobacteria</taxon>
        <taxon>Oceanospirillales</taxon>
        <taxon>Oceanospirillaceae</taxon>
        <taxon>Marinomonas</taxon>
    </lineage>
</organism>
<gene>
    <name evidence="1" type="ordered locus">Marme_1415</name>
</gene>
<dbReference type="Proteomes" id="UP000001062">
    <property type="component" value="Chromosome"/>
</dbReference>
<dbReference type="PATRIC" id="fig|717774.3.peg.1465"/>
<evidence type="ECO:0000313" key="2">
    <source>
        <dbReference type="Proteomes" id="UP000001062"/>
    </source>
</evidence>
<dbReference type="eggNOG" id="ENOG5032YG3">
    <property type="taxonomic scope" value="Bacteria"/>
</dbReference>
<keyword evidence="2" id="KW-1185">Reference proteome</keyword>
<dbReference type="STRING" id="717774.Marme_1415"/>
<proteinExistence type="predicted"/>
<dbReference type="OrthoDB" id="7058586at2"/>
<accession>F2JX78</accession>
<name>F2JX78_MARM1</name>